<gene>
    <name evidence="3" type="ORF">EOD42_15825</name>
</gene>
<dbReference type="Pfam" id="PF03401">
    <property type="entry name" value="TctC"/>
    <property type="match status" value="1"/>
</dbReference>
<dbReference type="SUPFAM" id="SSF53850">
    <property type="entry name" value="Periplasmic binding protein-like II"/>
    <property type="match status" value="1"/>
</dbReference>
<dbReference type="RefSeq" id="WP_127788526.1">
    <property type="nucleotide sequence ID" value="NZ_SACL01000005.1"/>
</dbReference>
<evidence type="ECO:0000256" key="1">
    <source>
        <dbReference type="ARBA" id="ARBA00006987"/>
    </source>
</evidence>
<dbReference type="Gene3D" id="3.40.190.10">
    <property type="entry name" value="Periplasmic binding protein-like II"/>
    <property type="match status" value="1"/>
</dbReference>
<dbReference type="InterPro" id="IPR042100">
    <property type="entry name" value="Bug_dom1"/>
</dbReference>
<sequence>MRRALLRLLAALPLAALSPTIAHAQAEWVPERPVRIIVPFPPGGATDLIARVFAEAASRDLPQKWVVENRSGANGNIGMAAAAQSAPDGYTLGACTVGNCAINASIYARMPYDIERDLVPVFWSGSVMNVLVVRPDHPARDARQFFEWARRQGPAVNFSSSGFGSSNHLLPELMNLRLGLQMTHVPFRGGAPGMQAVMSGATHMMFENVPTLLAAIQGGQLRALVVSGSERDPSLPDIPTLREEGVDAVAEPWFGYMAPRGTPPQVVATLNALFDRANRDPAVQARLRQLGARPEGGSPERFAQHVRAEIAMWRNVVEANRIERITD</sequence>
<evidence type="ECO:0000313" key="4">
    <source>
        <dbReference type="Proteomes" id="UP000282957"/>
    </source>
</evidence>
<protein>
    <submittedName>
        <fullName evidence="3">Tripartite tricarboxylate transporter substrate binding protein</fullName>
    </submittedName>
</protein>
<comment type="caution">
    <text evidence="3">The sequence shown here is derived from an EMBL/GenBank/DDBJ whole genome shotgun (WGS) entry which is preliminary data.</text>
</comment>
<accession>A0A437MDJ8</accession>
<dbReference type="PANTHER" id="PTHR42928:SF5">
    <property type="entry name" value="BLR1237 PROTEIN"/>
    <property type="match status" value="1"/>
</dbReference>
<reference evidence="3 4" key="1">
    <citation type="submission" date="2019-01" db="EMBL/GenBank/DDBJ databases">
        <authorList>
            <person name="Chen W.-M."/>
        </authorList>
    </citation>
    <scope>NUCLEOTIDE SEQUENCE [LARGE SCALE GENOMIC DNA]</scope>
    <source>
        <strain evidence="3 4">CCP-6</strain>
    </source>
</reference>
<dbReference type="EMBL" id="SACL01000005">
    <property type="protein sequence ID" value="RVT95666.1"/>
    <property type="molecule type" value="Genomic_DNA"/>
</dbReference>
<keyword evidence="4" id="KW-1185">Reference proteome</keyword>
<proteinExistence type="inferred from homology"/>
<dbReference type="OrthoDB" id="7253629at2"/>
<dbReference type="PANTHER" id="PTHR42928">
    <property type="entry name" value="TRICARBOXYLATE-BINDING PROTEIN"/>
    <property type="match status" value="1"/>
</dbReference>
<dbReference type="Gene3D" id="3.40.190.150">
    <property type="entry name" value="Bordetella uptake gene, domain 1"/>
    <property type="match status" value="1"/>
</dbReference>
<organism evidence="3 4">
    <name type="scientific">Rhodovarius crocodyli</name>
    <dbReference type="NCBI Taxonomy" id="1979269"/>
    <lineage>
        <taxon>Bacteria</taxon>
        <taxon>Pseudomonadati</taxon>
        <taxon>Pseudomonadota</taxon>
        <taxon>Alphaproteobacteria</taxon>
        <taxon>Acetobacterales</taxon>
        <taxon>Roseomonadaceae</taxon>
        <taxon>Rhodovarius</taxon>
    </lineage>
</organism>
<name>A0A437MDJ8_9PROT</name>
<dbReference type="Proteomes" id="UP000282957">
    <property type="component" value="Unassembled WGS sequence"/>
</dbReference>
<feature type="signal peptide" evidence="2">
    <location>
        <begin position="1"/>
        <end position="24"/>
    </location>
</feature>
<comment type="similarity">
    <text evidence="1">Belongs to the UPF0065 (bug) family.</text>
</comment>
<evidence type="ECO:0000256" key="2">
    <source>
        <dbReference type="SAM" id="SignalP"/>
    </source>
</evidence>
<dbReference type="PIRSF" id="PIRSF017082">
    <property type="entry name" value="YflP"/>
    <property type="match status" value="1"/>
</dbReference>
<dbReference type="InterPro" id="IPR005064">
    <property type="entry name" value="BUG"/>
</dbReference>
<dbReference type="CDD" id="cd07012">
    <property type="entry name" value="PBP2_Bug_TTT"/>
    <property type="match status" value="1"/>
</dbReference>
<keyword evidence="2" id="KW-0732">Signal</keyword>
<dbReference type="AlphaFoldDB" id="A0A437MDJ8"/>
<feature type="chain" id="PRO_5019213929" evidence="2">
    <location>
        <begin position="25"/>
        <end position="327"/>
    </location>
</feature>
<evidence type="ECO:0000313" key="3">
    <source>
        <dbReference type="EMBL" id="RVT95666.1"/>
    </source>
</evidence>